<reference evidence="2" key="1">
    <citation type="submission" date="2020-11" db="EMBL/GenBank/DDBJ databases">
        <authorList>
            <consortium name="DOE Joint Genome Institute"/>
            <person name="Ahrendt S."/>
            <person name="Riley R."/>
            <person name="Andreopoulos W."/>
            <person name="Labutti K."/>
            <person name="Pangilinan J."/>
            <person name="Ruiz-Duenas F.J."/>
            <person name="Barrasa J.M."/>
            <person name="Sanchez-Garcia M."/>
            <person name="Camarero S."/>
            <person name="Miyauchi S."/>
            <person name="Serrano A."/>
            <person name="Linde D."/>
            <person name="Babiker R."/>
            <person name="Drula E."/>
            <person name="Ayuso-Fernandez I."/>
            <person name="Pacheco R."/>
            <person name="Padilla G."/>
            <person name="Ferreira P."/>
            <person name="Barriuso J."/>
            <person name="Kellner H."/>
            <person name="Castanera R."/>
            <person name="Alfaro M."/>
            <person name="Ramirez L."/>
            <person name="Pisabarro A.G."/>
            <person name="Kuo A."/>
            <person name="Tritt A."/>
            <person name="Lipzen A."/>
            <person name="He G."/>
            <person name="Yan M."/>
            <person name="Ng V."/>
            <person name="Cullen D."/>
            <person name="Martin F."/>
            <person name="Rosso M.-N."/>
            <person name="Henrissat B."/>
            <person name="Hibbett D."/>
            <person name="Martinez A.T."/>
            <person name="Grigoriev I.V."/>
        </authorList>
    </citation>
    <scope>NUCLEOTIDE SEQUENCE</scope>
    <source>
        <strain evidence="2">CBS 247.69</strain>
    </source>
</reference>
<sequence length="138" mass="15705">MVLEVVSENSSTPTTGTPPRDSIPQQIIITYGSMKRAYGRTRLTGLTYLEVLQLIYQDFSIPRHHSLYTALSVTFHSPGKSRGGRNEGPVSVDFFSWDELLHNVVKVDVAVPRRQEWTAYVHDFLIIYGAWCLLTMLF</sequence>
<dbReference type="Proteomes" id="UP000807353">
    <property type="component" value="Unassembled WGS sequence"/>
</dbReference>
<feature type="compositionally biased region" description="Polar residues" evidence="1">
    <location>
        <begin position="7"/>
        <end position="22"/>
    </location>
</feature>
<comment type="caution">
    <text evidence="2">The sequence shown here is derived from an EMBL/GenBank/DDBJ whole genome shotgun (WGS) entry which is preliminary data.</text>
</comment>
<dbReference type="OrthoDB" id="2986010at2759"/>
<gene>
    <name evidence="2" type="ORF">BDZ94DRAFT_1278498</name>
</gene>
<dbReference type="AlphaFoldDB" id="A0A9P5XQW5"/>
<keyword evidence="3" id="KW-1185">Reference proteome</keyword>
<feature type="region of interest" description="Disordered" evidence="1">
    <location>
        <begin position="1"/>
        <end position="22"/>
    </location>
</feature>
<evidence type="ECO:0000256" key="1">
    <source>
        <dbReference type="SAM" id="MobiDB-lite"/>
    </source>
</evidence>
<name>A0A9P5XQW5_9AGAR</name>
<evidence type="ECO:0000313" key="2">
    <source>
        <dbReference type="EMBL" id="KAF9455263.1"/>
    </source>
</evidence>
<organism evidence="2 3">
    <name type="scientific">Collybia nuda</name>
    <dbReference type="NCBI Taxonomy" id="64659"/>
    <lineage>
        <taxon>Eukaryota</taxon>
        <taxon>Fungi</taxon>
        <taxon>Dikarya</taxon>
        <taxon>Basidiomycota</taxon>
        <taxon>Agaricomycotina</taxon>
        <taxon>Agaricomycetes</taxon>
        <taxon>Agaricomycetidae</taxon>
        <taxon>Agaricales</taxon>
        <taxon>Tricholomatineae</taxon>
        <taxon>Clitocybaceae</taxon>
        <taxon>Collybia</taxon>
    </lineage>
</organism>
<dbReference type="EMBL" id="MU150834">
    <property type="protein sequence ID" value="KAF9455263.1"/>
    <property type="molecule type" value="Genomic_DNA"/>
</dbReference>
<accession>A0A9P5XQW5</accession>
<proteinExistence type="predicted"/>
<evidence type="ECO:0000313" key="3">
    <source>
        <dbReference type="Proteomes" id="UP000807353"/>
    </source>
</evidence>
<protein>
    <submittedName>
        <fullName evidence="2">Uncharacterized protein</fullName>
    </submittedName>
</protein>